<protein>
    <submittedName>
        <fullName evidence="1">Uncharacterized protein</fullName>
    </submittedName>
</protein>
<reference evidence="1 2" key="1">
    <citation type="journal article" date="2018" name="Mol. Biol. Evol.">
        <title>Broad Genomic Sampling Reveals a Smut Pathogenic Ancestry of the Fungal Clade Ustilaginomycotina.</title>
        <authorList>
            <person name="Kijpornyongpan T."/>
            <person name="Mondo S.J."/>
            <person name="Barry K."/>
            <person name="Sandor L."/>
            <person name="Lee J."/>
            <person name="Lipzen A."/>
            <person name="Pangilinan J."/>
            <person name="LaButti K."/>
            <person name="Hainaut M."/>
            <person name="Henrissat B."/>
            <person name="Grigoriev I.V."/>
            <person name="Spatafora J.W."/>
            <person name="Aime M.C."/>
        </authorList>
    </citation>
    <scope>NUCLEOTIDE SEQUENCE [LARGE SCALE GENOMIC DNA]</scope>
    <source>
        <strain evidence="1 2">SA 807</strain>
    </source>
</reference>
<proteinExistence type="predicted"/>
<evidence type="ECO:0000313" key="2">
    <source>
        <dbReference type="Proteomes" id="UP000245626"/>
    </source>
</evidence>
<gene>
    <name evidence="1" type="ORF">IE53DRAFT_361286</name>
</gene>
<dbReference type="Proteomes" id="UP000245626">
    <property type="component" value="Unassembled WGS sequence"/>
</dbReference>
<evidence type="ECO:0000313" key="1">
    <source>
        <dbReference type="EMBL" id="PWN51821.1"/>
    </source>
</evidence>
<organism evidence="1 2">
    <name type="scientific">Violaceomyces palustris</name>
    <dbReference type="NCBI Taxonomy" id="1673888"/>
    <lineage>
        <taxon>Eukaryota</taxon>
        <taxon>Fungi</taxon>
        <taxon>Dikarya</taxon>
        <taxon>Basidiomycota</taxon>
        <taxon>Ustilaginomycotina</taxon>
        <taxon>Ustilaginomycetes</taxon>
        <taxon>Violaceomycetales</taxon>
        <taxon>Violaceomycetaceae</taxon>
        <taxon>Violaceomyces</taxon>
    </lineage>
</organism>
<keyword evidence="2" id="KW-1185">Reference proteome</keyword>
<dbReference type="EMBL" id="KZ819815">
    <property type="protein sequence ID" value="PWN51821.1"/>
    <property type="molecule type" value="Genomic_DNA"/>
</dbReference>
<accession>A0ACD0P194</accession>
<name>A0ACD0P194_9BASI</name>
<sequence>MSLRMAAAVHLLEHGASAARAEERVDPVREKVVRPARLALTLRMIRSGKIPSAMSIFKEDVCAIREGSRIAFTPRDVQFMIVELKNCSRSPIASKVSFSRQPASREPWRPQMLDESVDPNSIPIFQQCLFAMAEVWDDSVSLGIYPSTKSVASLVSCFAQFLPAESLVQAVERAISDHASLSKRSPLSSLSLGCLFSLIKAYGLCDKAKKGEQLLSDWASHFARGKAKVTFCDLVSEGSGDGSTAPTPSGPADFALNGWSQDVYIWNALIKARWDSGDLRGAGIWLQRYRSMISPKNESRIRRLGLERPQVKDAPYLTYLRAAVSLGTPSRKRSAAVFSINTQAMEMMKEDGVMPGNGVLRFVIGELASLSRTEQAAGFLDMILLSHREETESRGISDAQLTFRPDGLTYVTLFDLHHKHSRSQSKNALFPLSKYPASEAEYDIIRTPRSLLRHLLRQHHESTSSKPRAPCKLKNVETLNAALRACLSDRDFPAAVVTLRTFAAWGVYPNLSTHLITLKGVTRGMPGSRRTGQVKEEAARNSAVPEAVLDYVRTQGADWQALAQEMIPNPLIRAALAEGDVLQFQAKPSLEGFGHTAYLYDILQSSIFEELKVAGVQSEQPCSSAGSGLKEADAAAPWAIRAFSRHWENVSSLERTQSSQMFNKVMNDTNEELLPRSTCQTVLESGKRSSSPRRVVSSPPLFSKPIGRPSAAQTGATSLVRHARFSSTSCSGSRIRDPSRLTPIRYVYIPHLVPYALGLSLQEHLVSKRASARAHLRAQPSASPASLLSDPDPCTAKAVKVAETDTLLLLQHKAVYTEGRREAKEVESVSNRLRALGADYHVTKRGGQITYHGPGQLVGYPILDIGAMELSTRCYVDRTQNWLRSVLEEDLDLSTVPPPEDHTGVWSDEYHKIASIGIQVRHRITSHGFALNVEERSMRGFQHIVACGIRGRGMTCLEDQLVKSRNLSAPPLTDSLTSDQGKAKGTDATVPGIVPLIVKSIGRVLAREMRPVTQQEMRVRAGPDAAEYGRGLGIAEVEGEKILDAVWVDGEQVQPLEG</sequence>